<proteinExistence type="predicted"/>
<dbReference type="InterPro" id="IPR007263">
    <property type="entry name" value="DCC1-like"/>
</dbReference>
<keyword evidence="2" id="KW-1185">Reference proteome</keyword>
<evidence type="ECO:0000313" key="2">
    <source>
        <dbReference type="Proteomes" id="UP001257909"/>
    </source>
</evidence>
<evidence type="ECO:0000313" key="1">
    <source>
        <dbReference type="EMBL" id="MDR7119468.1"/>
    </source>
</evidence>
<dbReference type="Pfam" id="PF04134">
    <property type="entry name" value="DCC1-like"/>
    <property type="match status" value="1"/>
</dbReference>
<gene>
    <name evidence="1" type="ORF">J2W69_000383</name>
</gene>
<dbReference type="RefSeq" id="WP_310274023.1">
    <property type="nucleotide sequence ID" value="NZ_JAVDWR010000001.1"/>
</dbReference>
<comment type="caution">
    <text evidence="1">The sequence shown here is derived from an EMBL/GenBank/DDBJ whole genome shotgun (WGS) entry which is preliminary data.</text>
</comment>
<reference evidence="1 2" key="1">
    <citation type="submission" date="2023-07" db="EMBL/GenBank/DDBJ databases">
        <title>Sorghum-associated microbial communities from plants grown in Nebraska, USA.</title>
        <authorList>
            <person name="Schachtman D."/>
        </authorList>
    </citation>
    <scope>NUCLEOTIDE SEQUENCE [LARGE SCALE GENOMIC DNA]</scope>
    <source>
        <strain evidence="1 2">4138</strain>
    </source>
</reference>
<sequence>MKSLEVFYDGGCPLCRKEIAYFRALKSRIPVIWLDLTDLNAELPDDLDRCNALARMHVRVDGQSYYRGAAAFAMLWSQFAYWRMLGLFLRIPPVTCCANWLYHIFLKLRPHLQRWVQTQEKP</sequence>
<dbReference type="Proteomes" id="UP001257909">
    <property type="component" value="Unassembled WGS sequence"/>
</dbReference>
<organism evidence="1 2">
    <name type="scientific">Rheinheimera soli</name>
    <dbReference type="NCBI Taxonomy" id="443616"/>
    <lineage>
        <taxon>Bacteria</taxon>
        <taxon>Pseudomonadati</taxon>
        <taxon>Pseudomonadota</taxon>
        <taxon>Gammaproteobacteria</taxon>
        <taxon>Chromatiales</taxon>
        <taxon>Chromatiaceae</taxon>
        <taxon>Rheinheimera</taxon>
    </lineage>
</organism>
<name>A0ABU1VVR5_9GAMM</name>
<accession>A0ABU1VVR5</accession>
<dbReference type="EMBL" id="JAVDWR010000001">
    <property type="protein sequence ID" value="MDR7119468.1"/>
    <property type="molecule type" value="Genomic_DNA"/>
</dbReference>
<protein>
    <submittedName>
        <fullName evidence="1">DCC family thiol-disulfide oxidoreductase YuxK</fullName>
    </submittedName>
</protein>